<dbReference type="PROSITE" id="PS51700">
    <property type="entry name" value="SEPARIN"/>
    <property type="match status" value="1"/>
</dbReference>
<dbReference type="MEROPS" id="C50.005"/>
<feature type="compositionally biased region" description="Basic residues" evidence="5">
    <location>
        <begin position="46"/>
        <end position="55"/>
    </location>
</feature>
<keyword evidence="4" id="KW-0159">Chromosome partition</keyword>
<name>B9F3G4_ORYSJ</name>
<dbReference type="GO" id="GO:0000280">
    <property type="term" value="P:nuclear division"/>
    <property type="evidence" value="ECO:0007669"/>
    <property type="project" value="UniProtKB-ARBA"/>
</dbReference>
<dbReference type="HOGENOM" id="CLU_003617_0_0_1"/>
<evidence type="ECO:0000256" key="5">
    <source>
        <dbReference type="SAM" id="MobiDB-lite"/>
    </source>
</evidence>
<dbReference type="InterPro" id="IPR005314">
    <property type="entry name" value="Peptidase_C50"/>
</dbReference>
<evidence type="ECO:0000256" key="4">
    <source>
        <dbReference type="ARBA" id="ARBA00022829"/>
    </source>
</evidence>
<feature type="domain" description="Peptidase C50" evidence="6">
    <location>
        <begin position="1929"/>
        <end position="2023"/>
    </location>
</feature>
<feature type="region of interest" description="Disordered" evidence="5">
    <location>
        <begin position="37"/>
        <end position="67"/>
    </location>
</feature>
<dbReference type="Pfam" id="PF25113">
    <property type="entry name" value="TPR_ESP1_2nd"/>
    <property type="match status" value="1"/>
</dbReference>
<keyword evidence="3" id="KW-0378">Hydrolase</keyword>
<dbReference type="GO" id="GO:0005634">
    <property type="term" value="C:nucleus"/>
    <property type="evidence" value="ECO:0007669"/>
    <property type="project" value="InterPro"/>
</dbReference>
<reference evidence="7" key="2">
    <citation type="submission" date="2008-12" db="EMBL/GenBank/DDBJ databases">
        <title>Improved gene annotation of the rice (Oryza sativa) genomes.</title>
        <authorList>
            <person name="Wang J."/>
            <person name="Li R."/>
            <person name="Fan W."/>
            <person name="Huang Q."/>
            <person name="Zhang J."/>
            <person name="Zhou Y."/>
            <person name="Hu Y."/>
            <person name="Zi S."/>
            <person name="Li J."/>
            <person name="Ni P."/>
            <person name="Zheng H."/>
            <person name="Zhang Y."/>
            <person name="Zhao M."/>
            <person name="Hao Q."/>
            <person name="McDermott J."/>
            <person name="Samudrala R."/>
            <person name="Kristiansen K."/>
            <person name="Wong G.K.-S."/>
        </authorList>
    </citation>
    <scope>NUCLEOTIDE SEQUENCE</scope>
</reference>
<evidence type="ECO:0000256" key="3">
    <source>
        <dbReference type="ARBA" id="ARBA00022801"/>
    </source>
</evidence>
<evidence type="ECO:0000313" key="7">
    <source>
        <dbReference type="EMBL" id="EEE57877.1"/>
    </source>
</evidence>
<dbReference type="EMBL" id="CM000139">
    <property type="protein sequence ID" value="EEE57877.1"/>
    <property type="molecule type" value="Genomic_DNA"/>
</dbReference>
<feature type="compositionally biased region" description="Polar residues" evidence="5">
    <location>
        <begin position="453"/>
        <end position="471"/>
    </location>
</feature>
<evidence type="ECO:0000256" key="2">
    <source>
        <dbReference type="ARBA" id="ARBA00012489"/>
    </source>
</evidence>
<dbReference type="Proteomes" id="UP000007752">
    <property type="component" value="Chromosome 2"/>
</dbReference>
<dbReference type="GO" id="GO:0004197">
    <property type="term" value="F:cysteine-type endopeptidase activity"/>
    <property type="evidence" value="ECO:0007669"/>
    <property type="project" value="InterPro"/>
</dbReference>
<organism evidence="7">
    <name type="scientific">Oryza sativa subsp. japonica</name>
    <name type="common">Rice</name>
    <dbReference type="NCBI Taxonomy" id="39947"/>
    <lineage>
        <taxon>Eukaryota</taxon>
        <taxon>Viridiplantae</taxon>
        <taxon>Streptophyta</taxon>
        <taxon>Embryophyta</taxon>
        <taxon>Tracheophyta</taxon>
        <taxon>Spermatophyta</taxon>
        <taxon>Magnoliopsida</taxon>
        <taxon>Liliopsida</taxon>
        <taxon>Poales</taxon>
        <taxon>Poaceae</taxon>
        <taxon>BOP clade</taxon>
        <taxon>Oryzoideae</taxon>
        <taxon>Oryzeae</taxon>
        <taxon>Oryzinae</taxon>
        <taxon>Oryza</taxon>
        <taxon>Oryza sativa</taxon>
    </lineage>
</organism>
<reference evidence="7" key="1">
    <citation type="journal article" date="2005" name="PLoS Biol.">
        <title>The genomes of Oryza sativa: a history of duplications.</title>
        <authorList>
            <person name="Yu J."/>
            <person name="Wang J."/>
            <person name="Lin W."/>
            <person name="Li S."/>
            <person name="Li H."/>
            <person name="Zhou J."/>
            <person name="Ni P."/>
            <person name="Dong W."/>
            <person name="Hu S."/>
            <person name="Zeng C."/>
            <person name="Zhang J."/>
            <person name="Zhang Y."/>
            <person name="Li R."/>
            <person name="Xu Z."/>
            <person name="Li S."/>
            <person name="Li X."/>
            <person name="Zheng H."/>
            <person name="Cong L."/>
            <person name="Lin L."/>
            <person name="Yin J."/>
            <person name="Geng J."/>
            <person name="Li G."/>
            <person name="Shi J."/>
            <person name="Liu J."/>
            <person name="Lv H."/>
            <person name="Li J."/>
            <person name="Wang J."/>
            <person name="Deng Y."/>
            <person name="Ran L."/>
            <person name="Shi X."/>
            <person name="Wang X."/>
            <person name="Wu Q."/>
            <person name="Li C."/>
            <person name="Ren X."/>
            <person name="Wang J."/>
            <person name="Wang X."/>
            <person name="Li D."/>
            <person name="Liu D."/>
            <person name="Zhang X."/>
            <person name="Ji Z."/>
            <person name="Zhao W."/>
            <person name="Sun Y."/>
            <person name="Zhang Z."/>
            <person name="Bao J."/>
            <person name="Han Y."/>
            <person name="Dong L."/>
            <person name="Ji J."/>
            <person name="Chen P."/>
            <person name="Wu S."/>
            <person name="Liu J."/>
            <person name="Xiao Y."/>
            <person name="Bu D."/>
            <person name="Tan J."/>
            <person name="Yang L."/>
            <person name="Ye C."/>
            <person name="Zhang J."/>
            <person name="Xu J."/>
            <person name="Zhou Y."/>
            <person name="Yu Y."/>
            <person name="Zhang B."/>
            <person name="Zhuang S."/>
            <person name="Wei H."/>
            <person name="Liu B."/>
            <person name="Lei M."/>
            <person name="Yu H."/>
            <person name="Li Y."/>
            <person name="Xu H."/>
            <person name="Wei S."/>
            <person name="He X."/>
            <person name="Fang L."/>
            <person name="Zhang Z."/>
            <person name="Zhang Y."/>
            <person name="Huang X."/>
            <person name="Su Z."/>
            <person name="Tong W."/>
            <person name="Li J."/>
            <person name="Tong Z."/>
            <person name="Li S."/>
            <person name="Ye J."/>
            <person name="Wang L."/>
            <person name="Fang L."/>
            <person name="Lei T."/>
            <person name="Chen C."/>
            <person name="Chen H."/>
            <person name="Xu Z."/>
            <person name="Li H."/>
            <person name="Huang H."/>
            <person name="Zhang F."/>
            <person name="Xu H."/>
            <person name="Li N."/>
            <person name="Zhao C."/>
            <person name="Li S."/>
            <person name="Dong L."/>
            <person name="Huang Y."/>
            <person name="Li L."/>
            <person name="Xi Y."/>
            <person name="Qi Q."/>
            <person name="Li W."/>
            <person name="Zhang B."/>
            <person name="Hu W."/>
            <person name="Zhang Y."/>
            <person name="Tian X."/>
            <person name="Jiao Y."/>
            <person name="Liang X."/>
            <person name="Jin J."/>
            <person name="Gao L."/>
            <person name="Zheng W."/>
            <person name="Hao B."/>
            <person name="Liu S."/>
            <person name="Wang W."/>
            <person name="Yuan L."/>
            <person name="Cao M."/>
            <person name="McDermott J."/>
            <person name="Samudrala R."/>
            <person name="Wang J."/>
            <person name="Wong G.K."/>
            <person name="Yang H."/>
        </authorList>
    </citation>
    <scope>NUCLEOTIDE SEQUENCE [LARGE SCALE GENOMIC DNA]</scope>
</reference>
<dbReference type="GO" id="GO:0098813">
    <property type="term" value="P:nuclear chromosome segregation"/>
    <property type="evidence" value="ECO:0007669"/>
    <property type="project" value="UniProtKB-ARBA"/>
</dbReference>
<sequence length="2183" mass="242327">MEAAAADLLAALSSPSSQSGLTSRFAAYLEPFSPYLPTLNPSAKPPAKRTAKQRKQQPPPPPPDAATVRPLAKRFLPFLCRALQVLPLLLRPNPSSGDAGCTDELLDVYALLLDCLAVISACLAGKPYSVLLQRGRFVCCLESRGHYARAEADAAATLDSLRSVLSVPTASKSRRAATASFASLLPDPGISGEAGADPEVTILAIELTVCFANCASKCKVKEAAPYERVVSLVDQLQPWLRILAEDVSRKYLTLLVNALSRCAILLVAEYSVFNTNLVCEFCRATLGECMKAQTIERLPAVARKICSSVDVSWGGGTQLLLDVLKTVVGSAACLKADLPRAVNGLVEFVAYFSRSFVSSNWDLSVGAAELIYEQGGYFSEVSSTPATASVLILYAIGLYCSAQQIENRERPHKSTDFLNDEKHLQTLKSALATLAHLFCFANGRSIPLDTMGKASSSSMQPGHSNKKNSLSHSDDHISFVAYLDSLEFLCKILSQYVNAVWKNFSEGITPNYSINMTYVLTALHQFINSSIAAYSCTEMPEGDKDKQHEQHGTLLRALVSAMKVSFITNEGIQKSVSFIKCAISSTWIKLDEIKFLMSSLGNIGVTLYNIGHLDEAPKALELCCQTVWVYARLSYHRLSASQDEQRIIEDIPKDTLKDISMDAFAKITKMVDILHRCGVKIIPDIIVKSLSELLANDSTSEFLNSSLVLIKLWVKITHKDAKDDESVDSAPLLYHSLMGCTPPLPTKLVGLILEQELLAYALVESRGTMFCVEMQKRITNILLNKIYCSKEYYLERSRVLVRKARVLRTCGVQSISSCLESLSEAISLLRDIPLDSSQGNAPAIHQLAIAYCLHAHCAQEANLGAEVIFDSAQNVFGLWSKIKTFGYYSPGMISQQPSENLVPLLCSLVDLLAMKRLWPIDSFISTTCEPSFRREFGFGGSVHEVDSVASSLVSDATVNDQSTFLAGYLYFDLSERLLSRGELFQAFSYGKEALHLRKKLLRKKFKFNFGKFTSGEAQCSGGQNSVSLEAWGSTITEIWPDSTRSTGTRDSFLTPWTVLQCYLDSILQVALLHELIGNGAEAEVLLRTGKDISQFQGLPVFGVLFASALGQIYRKRQQWDTAEGELKYARDLLAQNATFISCKLCKLTLDISLDVQAGDLFWSLYEKDFQKQSAGNLSNALGMYQSALDKLNGTKLESPVDSYDKLKTTCIICSKYGKEPLAANDGVLPSCTVCANFSQASGDHSNEFTALKFLKHKDSECCPPLDVKVKRTTRNSSRLAKEQNVEAHVKTRTRSSKRTAHMKGEKASTELHCKNGLSCSDNLSTDTLVRGKANCILDGVDQSIDYTCSIFGCWNCLFVNTLNSGSIQNILQFRWDCVWHHNHVSILLKIAKALGAHGGLHGAHKIHNIYWQCISLLYFRSLPQDCYRTYEHNLFGLIMDQSTGDFLISERAEILYSMSLFLLKGFLSEQSRDICCRFCSVQMSDVVPWLLKAFVLSRENPSLFQEVCRLLACIFLLATIDSTAQLPLYSSGSLSLNHWAAYFHQNSVGTYLDCQYFAGLKSLLRKNDSKAALEDFSNASDESLSKFFRFSSADIGHLEIHIKEFFHKLPDVPIVCISMLEGDFVNVLGEILLLPSYFPAWMMLSRFDSTNKPITMLLPVDAISKETQHEDSCTKELDNLMRATDKNWQCPWGYTIIDYVAPTFRKILEENFISLSSATLTLNDGQANHVKWWSHRMKLNNHLDKMLKDMEESWLGPWKCLLLGYDLTDQHIEEALTNLIAGLESEFKFEVNPVLIKVILGGAMSVDEVQDCVSQLISYKGYFGRGGCCGKDRLRALSSCCIESEALETVECLIKSTVNELIEPVDRDPVIFVLDTNVQMLPWENLPALRNQEIYRMPSIGSVFLALTSSNNYWKDARVIAPPFPVIDPFNAFYLLNPSGDLSSTQEEFDQMFKNYEWKGKAGYAPTAEELVLALRNHDLFLYFGHGSGTQYVSGKEIEKLDNCAAALLMGCSSGTLRCKGCYAPQGAPLSYLSAGSPAVIANLWDVSDKDIDRFSKALLGSWLQENFVAAKNCSKCCQLTREFESMTIAVEGNGRPRRRGTRGKKSERMNNCKVSILGTALHELACACDVCDIHSPSGNVDQARWCELADAFDRRFTRRSAVEMLIDRREEIQIFLLASIYK</sequence>
<dbReference type="InterPro" id="IPR030397">
    <property type="entry name" value="SEPARIN_core_dom"/>
</dbReference>
<protein>
    <recommendedName>
        <fullName evidence="2">separase</fullName>
        <ecNumber evidence="2">3.4.22.49</ecNumber>
    </recommendedName>
</protein>
<dbReference type="Pfam" id="PF25110">
    <property type="entry name" value="TPR_ESP1"/>
    <property type="match status" value="1"/>
</dbReference>
<gene>
    <name evidence="7" type="ORF">OsJ_08535</name>
</gene>
<dbReference type="GO" id="GO:0006508">
    <property type="term" value="P:proteolysis"/>
    <property type="evidence" value="ECO:0007669"/>
    <property type="project" value="InterPro"/>
</dbReference>
<dbReference type="InterPro" id="IPR056932">
    <property type="entry name" value="TPR_ESP1_2nd"/>
</dbReference>
<dbReference type="PANTHER" id="PTHR12792">
    <property type="entry name" value="EXTRA SPINDLE POLES 1-RELATED"/>
    <property type="match status" value="1"/>
</dbReference>
<comment type="catalytic activity">
    <reaction evidence="1">
        <text>All bonds known to be hydrolyzed by this endopeptidase have arginine in P1 and an acidic residue in P4. P6 is often occupied by an acidic residue or by a hydroxy-amino-acid residue, the phosphorylation of which enhances cleavage.</text>
        <dbReference type="EC" id="3.4.22.49"/>
    </reaction>
</comment>
<evidence type="ECO:0000259" key="6">
    <source>
        <dbReference type="PROSITE" id="PS51700"/>
    </source>
</evidence>
<dbReference type="EC" id="3.4.22.49" evidence="2"/>
<dbReference type="Pfam" id="PF03568">
    <property type="entry name" value="Separin_C"/>
    <property type="match status" value="1"/>
</dbReference>
<dbReference type="PANTHER" id="PTHR12792:SF0">
    <property type="entry name" value="SEPARIN"/>
    <property type="match status" value="1"/>
</dbReference>
<dbReference type="InterPro" id="IPR056933">
    <property type="entry name" value="TPR_ESP1"/>
</dbReference>
<proteinExistence type="predicted"/>
<feature type="region of interest" description="Disordered" evidence="5">
    <location>
        <begin position="451"/>
        <end position="471"/>
    </location>
</feature>
<evidence type="ECO:0000256" key="1">
    <source>
        <dbReference type="ARBA" id="ARBA00000451"/>
    </source>
</evidence>
<accession>B9F3G4</accession>